<dbReference type="PANTHER" id="PTHR46797:SF1">
    <property type="entry name" value="METHYLPHOSPHONATE SYNTHASE"/>
    <property type="match status" value="1"/>
</dbReference>
<dbReference type="SUPFAM" id="SSF47413">
    <property type="entry name" value="lambda repressor-like DNA-binding domains"/>
    <property type="match status" value="1"/>
</dbReference>
<dbReference type="PROSITE" id="PS50943">
    <property type="entry name" value="HTH_CROC1"/>
    <property type="match status" value="1"/>
</dbReference>
<dbReference type="InterPro" id="IPR010982">
    <property type="entry name" value="Lambda_DNA-bd_dom_sf"/>
</dbReference>
<dbReference type="Pfam" id="PF01381">
    <property type="entry name" value="HTH_3"/>
    <property type="match status" value="1"/>
</dbReference>
<dbReference type="OrthoDB" id="407979at2"/>
<dbReference type="EMBL" id="PGGN01000007">
    <property type="protein sequence ID" value="PSH54747.1"/>
    <property type="molecule type" value="Genomic_DNA"/>
</dbReference>
<dbReference type="PANTHER" id="PTHR46797">
    <property type="entry name" value="HTH-TYPE TRANSCRIPTIONAL REGULATOR"/>
    <property type="match status" value="1"/>
</dbReference>
<organism evidence="3 4">
    <name type="scientific">Phyllobacterium endophyticum</name>
    <dbReference type="NCBI Taxonomy" id="1149773"/>
    <lineage>
        <taxon>Bacteria</taxon>
        <taxon>Pseudomonadati</taxon>
        <taxon>Pseudomonadota</taxon>
        <taxon>Alphaproteobacteria</taxon>
        <taxon>Hyphomicrobiales</taxon>
        <taxon>Phyllobacteriaceae</taxon>
        <taxon>Phyllobacterium</taxon>
    </lineage>
</organism>
<dbReference type="InterPro" id="IPR001387">
    <property type="entry name" value="Cro/C1-type_HTH"/>
</dbReference>
<sequence length="124" mass="13423">MVKPDIITTPSGDRLAILPLAEYERLVDAAEMTADVAAYDEFHRRLSSGTEELIPAAFADRIIDGESKIKVWREFRNLSARELAAKAGISAAFLSQIESGARDGSFDTIKKIAAALGITVDELA</sequence>
<keyword evidence="4" id="KW-1185">Reference proteome</keyword>
<evidence type="ECO:0000313" key="4">
    <source>
        <dbReference type="Proteomes" id="UP000241158"/>
    </source>
</evidence>
<keyword evidence="1" id="KW-0238">DNA-binding</keyword>
<dbReference type="CDD" id="cd00093">
    <property type="entry name" value="HTH_XRE"/>
    <property type="match status" value="1"/>
</dbReference>
<dbReference type="SMART" id="SM00530">
    <property type="entry name" value="HTH_XRE"/>
    <property type="match status" value="1"/>
</dbReference>
<dbReference type="GO" id="GO:0005829">
    <property type="term" value="C:cytosol"/>
    <property type="evidence" value="ECO:0007669"/>
    <property type="project" value="TreeGrafter"/>
</dbReference>
<comment type="caution">
    <text evidence="3">The sequence shown here is derived from an EMBL/GenBank/DDBJ whole genome shotgun (WGS) entry which is preliminary data.</text>
</comment>
<gene>
    <name evidence="3" type="ORF">CU100_24455</name>
</gene>
<dbReference type="RefSeq" id="WP_106719258.1">
    <property type="nucleotide sequence ID" value="NZ_JACHXT010000001.1"/>
</dbReference>
<reference evidence="4" key="1">
    <citation type="submission" date="2017-11" db="EMBL/GenBank/DDBJ databases">
        <authorList>
            <person name="Kuznetsova I."/>
            <person name="Sazanova A."/>
            <person name="Chirak E."/>
            <person name="Safronova V."/>
            <person name="Willems A."/>
        </authorList>
    </citation>
    <scope>NUCLEOTIDE SEQUENCE [LARGE SCALE GENOMIC DNA]</scope>
    <source>
        <strain evidence="4">PEPV15</strain>
    </source>
</reference>
<accession>A0A2P7AKL0</accession>
<proteinExistence type="predicted"/>
<protein>
    <submittedName>
        <fullName evidence="3">Transcriptional regulator</fullName>
    </submittedName>
</protein>
<evidence type="ECO:0000313" key="3">
    <source>
        <dbReference type="EMBL" id="PSH54747.1"/>
    </source>
</evidence>
<dbReference type="AlphaFoldDB" id="A0A2P7AKL0"/>
<feature type="domain" description="HTH cro/C1-type" evidence="2">
    <location>
        <begin position="69"/>
        <end position="123"/>
    </location>
</feature>
<evidence type="ECO:0000256" key="1">
    <source>
        <dbReference type="ARBA" id="ARBA00023125"/>
    </source>
</evidence>
<dbReference type="GO" id="GO:0003677">
    <property type="term" value="F:DNA binding"/>
    <property type="evidence" value="ECO:0007669"/>
    <property type="project" value="UniProtKB-KW"/>
</dbReference>
<dbReference type="InterPro" id="IPR050807">
    <property type="entry name" value="TransReg_Diox_bact_type"/>
</dbReference>
<evidence type="ECO:0000259" key="2">
    <source>
        <dbReference type="PROSITE" id="PS50943"/>
    </source>
</evidence>
<dbReference type="Proteomes" id="UP000241158">
    <property type="component" value="Unassembled WGS sequence"/>
</dbReference>
<name>A0A2P7AKL0_9HYPH</name>
<dbReference type="Gene3D" id="1.10.260.40">
    <property type="entry name" value="lambda repressor-like DNA-binding domains"/>
    <property type="match status" value="1"/>
</dbReference>
<dbReference type="GO" id="GO:0003700">
    <property type="term" value="F:DNA-binding transcription factor activity"/>
    <property type="evidence" value="ECO:0007669"/>
    <property type="project" value="TreeGrafter"/>
</dbReference>